<evidence type="ECO:0000313" key="2">
    <source>
        <dbReference type="Proteomes" id="UP001592530"/>
    </source>
</evidence>
<protein>
    <submittedName>
        <fullName evidence="1">Uncharacterized protein</fullName>
    </submittedName>
</protein>
<sequence>MAHSRIPAPLSGLEVPGRLIRRVQSALDTGRGIAVLPLSSLLLDPFDDDLTFLGVDREYAAELYHRTAVVIRRCGAQSVGPFPLTKEGPVILYSDALGEKPIALLRALDRWVAPAETDPTMSHATKVVAAFRELLPAPRRPRRANSVQ</sequence>
<proteinExistence type="predicted"/>
<dbReference type="RefSeq" id="WP_380559379.1">
    <property type="nucleotide sequence ID" value="NZ_JBHEZY010000024.1"/>
</dbReference>
<accession>A0ABV6XCL9</accession>
<dbReference type="Proteomes" id="UP001592530">
    <property type="component" value="Unassembled WGS sequence"/>
</dbReference>
<dbReference type="EMBL" id="JBHEZY010000024">
    <property type="protein sequence ID" value="MFC1435996.1"/>
    <property type="molecule type" value="Genomic_DNA"/>
</dbReference>
<name>A0ABV6XCL9_9ACTN</name>
<organism evidence="1 2">
    <name type="scientific">Streptacidiphilus alkalitolerans</name>
    <dbReference type="NCBI Taxonomy" id="3342712"/>
    <lineage>
        <taxon>Bacteria</taxon>
        <taxon>Bacillati</taxon>
        <taxon>Actinomycetota</taxon>
        <taxon>Actinomycetes</taxon>
        <taxon>Kitasatosporales</taxon>
        <taxon>Streptomycetaceae</taxon>
        <taxon>Streptacidiphilus</taxon>
    </lineage>
</organism>
<gene>
    <name evidence="1" type="ORF">ACEZDB_35725</name>
</gene>
<evidence type="ECO:0000313" key="1">
    <source>
        <dbReference type="EMBL" id="MFC1435996.1"/>
    </source>
</evidence>
<comment type="caution">
    <text evidence="1">The sequence shown here is derived from an EMBL/GenBank/DDBJ whole genome shotgun (WGS) entry which is preliminary data.</text>
</comment>
<reference evidence="1 2" key="1">
    <citation type="submission" date="2024-09" db="EMBL/GenBank/DDBJ databases">
        <authorList>
            <person name="Lee S.D."/>
        </authorList>
    </citation>
    <scope>NUCLEOTIDE SEQUENCE [LARGE SCALE GENOMIC DNA]</scope>
    <source>
        <strain evidence="1 2">N1-3</strain>
    </source>
</reference>